<sequence>MDKLHKLLITDRRCDVPDFTTDPWRNAILVTPRHGARVLWNSAAMRRHCTETGHRLYVCSAEDGAGRSEVPLTMEERVLVAGMKARDTNKLTERLELAIGMRAMVLMNISTEGDLENGTRGVVVDIKLDPRESVELEQDPDNGAFILKYPPAVILFKPDHCSFPPFEGLPPGVLPILPSRTTFTITKTSGKTRQITRHQFALTPGYAFTDYKSQGQTLEYVLVDLAKPPGGKLTPFNVGRGTVRLLRDFENELFSTHPSLDLAQEDARMDLLTRSTAETNG</sequence>
<dbReference type="AlphaFoldDB" id="A0AAD7GKE8"/>
<dbReference type="SUPFAM" id="SSF52540">
    <property type="entry name" value="P-loop containing nucleoside triphosphate hydrolases"/>
    <property type="match status" value="1"/>
</dbReference>
<keyword evidence="2" id="KW-1185">Reference proteome</keyword>
<proteinExistence type="predicted"/>
<evidence type="ECO:0000313" key="2">
    <source>
        <dbReference type="Proteomes" id="UP001221757"/>
    </source>
</evidence>
<dbReference type="EMBL" id="JARKIE010000054">
    <property type="protein sequence ID" value="KAJ7692075.1"/>
    <property type="molecule type" value="Genomic_DNA"/>
</dbReference>
<dbReference type="InterPro" id="IPR027417">
    <property type="entry name" value="P-loop_NTPase"/>
</dbReference>
<accession>A0AAD7GKE8</accession>
<gene>
    <name evidence="1" type="ORF">B0H17DRAFT_1133340</name>
</gene>
<name>A0AAD7GKE8_MYCRO</name>
<dbReference type="Proteomes" id="UP001221757">
    <property type="component" value="Unassembled WGS sequence"/>
</dbReference>
<evidence type="ECO:0000313" key="1">
    <source>
        <dbReference type="EMBL" id="KAJ7692075.1"/>
    </source>
</evidence>
<reference evidence="1" key="1">
    <citation type="submission" date="2023-03" db="EMBL/GenBank/DDBJ databases">
        <title>Massive genome expansion in bonnet fungi (Mycena s.s.) driven by repeated elements and novel gene families across ecological guilds.</title>
        <authorList>
            <consortium name="Lawrence Berkeley National Laboratory"/>
            <person name="Harder C.B."/>
            <person name="Miyauchi S."/>
            <person name="Viragh M."/>
            <person name="Kuo A."/>
            <person name="Thoen E."/>
            <person name="Andreopoulos B."/>
            <person name="Lu D."/>
            <person name="Skrede I."/>
            <person name="Drula E."/>
            <person name="Henrissat B."/>
            <person name="Morin E."/>
            <person name="Kohler A."/>
            <person name="Barry K."/>
            <person name="LaButti K."/>
            <person name="Morin E."/>
            <person name="Salamov A."/>
            <person name="Lipzen A."/>
            <person name="Mereny Z."/>
            <person name="Hegedus B."/>
            <person name="Baldrian P."/>
            <person name="Stursova M."/>
            <person name="Weitz H."/>
            <person name="Taylor A."/>
            <person name="Grigoriev I.V."/>
            <person name="Nagy L.G."/>
            <person name="Martin F."/>
            <person name="Kauserud H."/>
        </authorList>
    </citation>
    <scope>NUCLEOTIDE SEQUENCE</scope>
    <source>
        <strain evidence="1">CBHHK067</strain>
    </source>
</reference>
<protein>
    <submittedName>
        <fullName evidence="1">Uncharacterized protein</fullName>
    </submittedName>
</protein>
<organism evidence="1 2">
    <name type="scientific">Mycena rosella</name>
    <name type="common">Pink bonnet</name>
    <name type="synonym">Agaricus rosellus</name>
    <dbReference type="NCBI Taxonomy" id="1033263"/>
    <lineage>
        <taxon>Eukaryota</taxon>
        <taxon>Fungi</taxon>
        <taxon>Dikarya</taxon>
        <taxon>Basidiomycota</taxon>
        <taxon>Agaricomycotina</taxon>
        <taxon>Agaricomycetes</taxon>
        <taxon>Agaricomycetidae</taxon>
        <taxon>Agaricales</taxon>
        <taxon>Marasmiineae</taxon>
        <taxon>Mycenaceae</taxon>
        <taxon>Mycena</taxon>
    </lineage>
</organism>
<comment type="caution">
    <text evidence="1">The sequence shown here is derived from an EMBL/GenBank/DDBJ whole genome shotgun (WGS) entry which is preliminary data.</text>
</comment>